<proteinExistence type="predicted"/>
<dbReference type="Proteomes" id="UP000027586">
    <property type="component" value="Unassembled WGS sequence"/>
</dbReference>
<evidence type="ECO:0000313" key="1">
    <source>
        <dbReference type="EMBL" id="CDH49003.1"/>
    </source>
</evidence>
<accession>A0A068RFR7</accession>
<gene>
    <name evidence="1" type="ORF">LCOR_00765.1</name>
</gene>
<comment type="caution">
    <text evidence="1">The sequence shown here is derived from an EMBL/GenBank/DDBJ whole genome shotgun (WGS) entry which is preliminary data.</text>
</comment>
<keyword evidence="2" id="KW-1185">Reference proteome</keyword>
<dbReference type="EMBL" id="CBTN010000002">
    <property type="protein sequence ID" value="CDH49003.1"/>
    <property type="molecule type" value="Genomic_DNA"/>
</dbReference>
<name>A0A068RFR7_9FUNG</name>
<sequence>MTKRGLISSRMEKSHISSDGWMHSSAVMRYLGMLLWFFGASSAGTTTWIRLRMIMDWMGCFTAMDVIGTLKSMHAAAILQSWMKDVDDLSNQEYNGTVTPVILYVIHP</sequence>
<organism evidence="1 2">
    <name type="scientific">Lichtheimia corymbifera JMRC:FSU:9682</name>
    <dbReference type="NCBI Taxonomy" id="1263082"/>
    <lineage>
        <taxon>Eukaryota</taxon>
        <taxon>Fungi</taxon>
        <taxon>Fungi incertae sedis</taxon>
        <taxon>Mucoromycota</taxon>
        <taxon>Mucoromycotina</taxon>
        <taxon>Mucoromycetes</taxon>
        <taxon>Mucorales</taxon>
        <taxon>Lichtheimiaceae</taxon>
        <taxon>Lichtheimia</taxon>
    </lineage>
</organism>
<dbReference type="AlphaFoldDB" id="A0A068RFR7"/>
<protein>
    <submittedName>
        <fullName evidence="1">Uncharacterized protein</fullName>
    </submittedName>
</protein>
<reference evidence="1" key="1">
    <citation type="submission" date="2013-08" db="EMBL/GenBank/DDBJ databases">
        <title>Gene expansion shapes genome architecture in the human pathogen Lichtheimia corymbifera: an evolutionary genomics analysis in the ancient terrestrial Mucorales (Mucoromycotina).</title>
        <authorList>
            <person name="Schwartze V.U."/>
            <person name="Winter S."/>
            <person name="Shelest E."/>
            <person name="Marcet-Houben M."/>
            <person name="Horn F."/>
            <person name="Wehner S."/>
            <person name="Hoffmann K."/>
            <person name="Riege K."/>
            <person name="Sammeth M."/>
            <person name="Nowrousian M."/>
            <person name="Valiante V."/>
            <person name="Linde J."/>
            <person name="Jacobsen I.D."/>
            <person name="Marz M."/>
            <person name="Brakhage A.A."/>
            <person name="Gabaldon T."/>
            <person name="Bocker S."/>
            <person name="Voigt K."/>
        </authorList>
    </citation>
    <scope>NUCLEOTIDE SEQUENCE [LARGE SCALE GENOMIC DNA]</scope>
    <source>
        <strain evidence="1">FSU 9682</strain>
    </source>
</reference>
<evidence type="ECO:0000313" key="2">
    <source>
        <dbReference type="Proteomes" id="UP000027586"/>
    </source>
</evidence>
<dbReference type="VEuPathDB" id="FungiDB:LCOR_00765.1"/>